<keyword evidence="9" id="KW-1185">Reference proteome</keyword>
<dbReference type="Proteomes" id="UP000005239">
    <property type="component" value="Unassembled WGS sequence"/>
</dbReference>
<keyword evidence="4" id="KW-0732">Signal</keyword>
<dbReference type="GO" id="GO:0016791">
    <property type="term" value="F:phosphatase activity"/>
    <property type="evidence" value="ECO:0000318"/>
    <property type="project" value="GO_Central"/>
</dbReference>
<sequence length="334" mass="37206">MEFTSPESAKLFPRGFGEVTNEGLQRAARQGDEFRLRYSQLGLLMRNQKDIYIRSSPIRRTLMSAFAFAIGFAGKEIPPIHTTDSLDDEKASLAEVENSAVRLDPALESCAKGGARSIQFRSLSIRAGVGAEFDVDRARAVIGPLMSIVSKNVADAIISNHPISGEANPPVRMYYTHDHVILAAAQALGIIDVFEEKSPAFSSAIAIEIWSSIDGVEVKVVLKDGVHSPFKVVIAYRLQEFDKLLAPYTSLDPTSVQWDKEATKVCMYVQRCAYTYLEFDREPVPEIQDSTMIVRARQMTEKATLLYKILIIGLIVLSAARVLIRKRSIYSRMR</sequence>
<evidence type="ECO:0000256" key="7">
    <source>
        <dbReference type="ARBA" id="ARBA00023180"/>
    </source>
</evidence>
<proteinExistence type="inferred from homology"/>
<dbReference type="AlphaFoldDB" id="A0A2A6D235"/>
<keyword evidence="6" id="KW-1015">Disulfide bond</keyword>
<dbReference type="OrthoDB" id="10257284at2759"/>
<evidence type="ECO:0000256" key="3">
    <source>
        <dbReference type="ARBA" id="ARBA00012646"/>
    </source>
</evidence>
<dbReference type="GO" id="GO:0003993">
    <property type="term" value="F:acid phosphatase activity"/>
    <property type="evidence" value="ECO:0007669"/>
    <property type="project" value="UniProtKB-EC"/>
</dbReference>
<gene>
    <name evidence="8" type="primary">WBGene00098486</name>
</gene>
<dbReference type="EnsemblMetazoa" id="PPA08932.1">
    <property type="protein sequence ID" value="PPA08932.1"/>
    <property type="gene ID" value="WBGene00098486"/>
</dbReference>
<dbReference type="CDD" id="cd07061">
    <property type="entry name" value="HP_HAP_like"/>
    <property type="match status" value="1"/>
</dbReference>
<comment type="catalytic activity">
    <reaction evidence="1">
        <text>a phosphate monoester + H2O = an alcohol + phosphate</text>
        <dbReference type="Rhea" id="RHEA:15017"/>
        <dbReference type="ChEBI" id="CHEBI:15377"/>
        <dbReference type="ChEBI" id="CHEBI:30879"/>
        <dbReference type="ChEBI" id="CHEBI:43474"/>
        <dbReference type="ChEBI" id="CHEBI:67140"/>
        <dbReference type="EC" id="3.1.3.2"/>
    </reaction>
</comment>
<evidence type="ECO:0000256" key="2">
    <source>
        <dbReference type="ARBA" id="ARBA00005375"/>
    </source>
</evidence>
<protein>
    <recommendedName>
        <fullName evidence="3">acid phosphatase</fullName>
        <ecNumber evidence="3">3.1.3.2</ecNumber>
    </recommendedName>
</protein>
<organism evidence="8 9">
    <name type="scientific">Pristionchus pacificus</name>
    <name type="common">Parasitic nematode worm</name>
    <dbReference type="NCBI Taxonomy" id="54126"/>
    <lineage>
        <taxon>Eukaryota</taxon>
        <taxon>Metazoa</taxon>
        <taxon>Ecdysozoa</taxon>
        <taxon>Nematoda</taxon>
        <taxon>Chromadorea</taxon>
        <taxon>Rhabditida</taxon>
        <taxon>Rhabditina</taxon>
        <taxon>Diplogasteromorpha</taxon>
        <taxon>Diplogasteroidea</taxon>
        <taxon>Neodiplogasteridae</taxon>
        <taxon>Pristionchus</taxon>
    </lineage>
</organism>
<keyword evidence="7" id="KW-0325">Glycoprotein</keyword>
<accession>A0A8R1Y9X7</accession>
<name>A0A2A6D235_PRIPA</name>
<dbReference type="InterPro" id="IPR029033">
    <property type="entry name" value="His_PPase_superfam"/>
</dbReference>
<comment type="similarity">
    <text evidence="2">Belongs to the histidine acid phosphatase family.</text>
</comment>
<dbReference type="PANTHER" id="PTHR11567">
    <property type="entry name" value="ACID PHOSPHATASE-RELATED"/>
    <property type="match status" value="1"/>
</dbReference>
<dbReference type="Gene3D" id="3.40.50.1240">
    <property type="entry name" value="Phosphoglycerate mutase-like"/>
    <property type="match status" value="1"/>
</dbReference>
<evidence type="ECO:0000256" key="5">
    <source>
        <dbReference type="ARBA" id="ARBA00022801"/>
    </source>
</evidence>
<dbReference type="Pfam" id="PF00328">
    <property type="entry name" value="His_Phos_2"/>
    <property type="match status" value="1"/>
</dbReference>
<evidence type="ECO:0000256" key="4">
    <source>
        <dbReference type="ARBA" id="ARBA00022729"/>
    </source>
</evidence>
<dbReference type="SUPFAM" id="SSF53254">
    <property type="entry name" value="Phosphoglycerate mutase-like"/>
    <property type="match status" value="1"/>
</dbReference>
<evidence type="ECO:0000256" key="6">
    <source>
        <dbReference type="ARBA" id="ARBA00023157"/>
    </source>
</evidence>
<reference evidence="9" key="1">
    <citation type="journal article" date="2008" name="Nat. Genet.">
        <title>The Pristionchus pacificus genome provides a unique perspective on nematode lifestyle and parasitism.</title>
        <authorList>
            <person name="Dieterich C."/>
            <person name="Clifton S.W."/>
            <person name="Schuster L.N."/>
            <person name="Chinwalla A."/>
            <person name="Delehaunty K."/>
            <person name="Dinkelacker I."/>
            <person name="Fulton L."/>
            <person name="Fulton R."/>
            <person name="Godfrey J."/>
            <person name="Minx P."/>
            <person name="Mitreva M."/>
            <person name="Roeseler W."/>
            <person name="Tian H."/>
            <person name="Witte H."/>
            <person name="Yang S.P."/>
            <person name="Wilson R.K."/>
            <person name="Sommer R.J."/>
        </authorList>
    </citation>
    <scope>NUCLEOTIDE SEQUENCE [LARGE SCALE GENOMIC DNA]</scope>
    <source>
        <strain evidence="9">PS312</strain>
    </source>
</reference>
<dbReference type="EC" id="3.1.3.2" evidence="3"/>
<dbReference type="InterPro" id="IPR050645">
    <property type="entry name" value="Histidine_acid_phosphatase"/>
</dbReference>
<evidence type="ECO:0000313" key="9">
    <source>
        <dbReference type="Proteomes" id="UP000005239"/>
    </source>
</evidence>
<evidence type="ECO:0000256" key="1">
    <source>
        <dbReference type="ARBA" id="ARBA00000032"/>
    </source>
</evidence>
<dbReference type="PANTHER" id="PTHR11567:SF211">
    <property type="entry name" value="PROSTATIC ACID PHOSPHATASE"/>
    <property type="match status" value="1"/>
</dbReference>
<accession>A0A2A6D235</accession>
<evidence type="ECO:0000313" key="8">
    <source>
        <dbReference type="EnsemblMetazoa" id="PPA08932.1"/>
    </source>
</evidence>
<keyword evidence="5" id="KW-0378">Hydrolase</keyword>
<dbReference type="InterPro" id="IPR000560">
    <property type="entry name" value="His_Pase_clade-2"/>
</dbReference>
<reference evidence="8" key="2">
    <citation type="submission" date="2022-06" db="UniProtKB">
        <authorList>
            <consortium name="EnsemblMetazoa"/>
        </authorList>
    </citation>
    <scope>IDENTIFICATION</scope>
    <source>
        <strain evidence="8">PS312</strain>
    </source>
</reference>